<sequence length="200" mass="22721">MSIFPLPPVDKMTLREWNHITDTLEDCISFCQTLGLISYSPSAPCTNGHHKWYMGKSSRAHDKYQWRCRAKGCKLTRSIRDGTFFSASRLSIQQLLDLMFYWSQGLDSHKDLRRHCNLGSESTIASGGDWWGWTCGGNGRKFMDEKKIQSWASGTKPVSIRCRLNLSALPAVDLFICSTKAKLAEKLSKAFTYDNRIKVA</sequence>
<organism evidence="1 3">
    <name type="scientific">Didymodactylos carnosus</name>
    <dbReference type="NCBI Taxonomy" id="1234261"/>
    <lineage>
        <taxon>Eukaryota</taxon>
        <taxon>Metazoa</taxon>
        <taxon>Spiralia</taxon>
        <taxon>Gnathifera</taxon>
        <taxon>Rotifera</taxon>
        <taxon>Eurotatoria</taxon>
        <taxon>Bdelloidea</taxon>
        <taxon>Philodinida</taxon>
        <taxon>Philodinidae</taxon>
        <taxon>Didymodactylos</taxon>
    </lineage>
</organism>
<proteinExistence type="predicted"/>
<evidence type="ECO:0000313" key="2">
    <source>
        <dbReference type="EMBL" id="CAF4259820.1"/>
    </source>
</evidence>
<dbReference type="Proteomes" id="UP000663829">
    <property type="component" value="Unassembled WGS sequence"/>
</dbReference>
<name>A0A815J5H9_9BILA</name>
<comment type="caution">
    <text evidence="1">The sequence shown here is derived from an EMBL/GenBank/DDBJ whole genome shotgun (WGS) entry which is preliminary data.</text>
</comment>
<accession>A0A815J5H9</accession>
<dbReference type="EMBL" id="CAJNOQ010015982">
    <property type="protein sequence ID" value="CAF1372274.1"/>
    <property type="molecule type" value="Genomic_DNA"/>
</dbReference>
<gene>
    <name evidence="1" type="ORF">GPM918_LOCUS31915</name>
    <name evidence="2" type="ORF">SRO942_LOCUS32569</name>
</gene>
<dbReference type="AlphaFoldDB" id="A0A815J5H9"/>
<protein>
    <submittedName>
        <fullName evidence="1">Uncharacterized protein</fullName>
    </submittedName>
</protein>
<evidence type="ECO:0000313" key="1">
    <source>
        <dbReference type="EMBL" id="CAF1372274.1"/>
    </source>
</evidence>
<reference evidence="1" key="1">
    <citation type="submission" date="2021-02" db="EMBL/GenBank/DDBJ databases">
        <authorList>
            <person name="Nowell W R."/>
        </authorList>
    </citation>
    <scope>NUCLEOTIDE SEQUENCE</scope>
</reference>
<dbReference type="EMBL" id="CAJOBC010076341">
    <property type="protein sequence ID" value="CAF4259820.1"/>
    <property type="molecule type" value="Genomic_DNA"/>
</dbReference>
<keyword evidence="3" id="KW-1185">Reference proteome</keyword>
<evidence type="ECO:0000313" key="3">
    <source>
        <dbReference type="Proteomes" id="UP000663829"/>
    </source>
</evidence>
<dbReference type="OrthoDB" id="5984690at2759"/>
<dbReference type="Proteomes" id="UP000681722">
    <property type="component" value="Unassembled WGS sequence"/>
</dbReference>